<dbReference type="AlphaFoldDB" id="A0A9Q8QAA9"/>
<dbReference type="GeneID" id="72064398"/>
<keyword evidence="3" id="KW-1185">Reference proteome</keyword>
<feature type="region of interest" description="Disordered" evidence="1">
    <location>
        <begin position="804"/>
        <end position="1156"/>
    </location>
</feature>
<name>A0A9Q8QAA9_9HYPO</name>
<feature type="compositionally biased region" description="Polar residues" evidence="1">
    <location>
        <begin position="828"/>
        <end position="838"/>
    </location>
</feature>
<feature type="compositionally biased region" description="Basic and acidic residues" evidence="1">
    <location>
        <begin position="1080"/>
        <end position="1091"/>
    </location>
</feature>
<accession>A0A9Q8QAA9</accession>
<dbReference type="RefSeq" id="XP_047839436.1">
    <property type="nucleotide sequence ID" value="XM_047983465.1"/>
</dbReference>
<sequence length="1156" mass="123773">MDATDCPAAAGGLPLANISPLPTFFIRFFPATGHQTTTQIPTGAPLSQTIRWTSCLALRDALYRAPAWTRVPAESRIPAKPFTIMKKIGMPTRYIATTRPAQLLTGQQPLIQDAKLELPSAKRRRLNQYTPSANEMEIHASPQSTAEIINAFMQAKVDLANHMLALDPEILLQDIEQLKKRATTSTPAKRHIDRNYHIEQHGLVGGYRLRGYDQVWHIVLHTIQSDTRHVNLKAAAIAEVSANLQELRRNPRKLIAYHGIPELSDIADVTEPESSLALMRPPEQPADAKSPTKREPQPSSPIKARRLSDTIVPLPPASSPRTEPSPTKSASPPSTPFVDTPVPRKIVATSPSLKATAATAAVTGSPRREESPTKGEKDTSPSVFAFPSPPDRPVAPTPSRWNRQDPSTPQTGLSERRESGLGLVDSIPPTPALPSALRGINAGEGEVFNFGCTSSSFTALPTSGSLAASGGSRRGGGSSKRGHRKSEPLLRSLQRSWTGGRPSLSPTKLSSDAASPGADTAGGSRRGGVHTPDMANTPDMSSSSVETPALSWGKLTGRPPAPIRETPKMSRGVFNVDARQNLDIFREVQRGGDAASAVDYLAKMAEEKCGGQAKVMIEQAMGKLFVRFKLPLEYASKFADTQRHDESRFTVTPSAISSSPRVRFPAPQMISQSAVSPATPFWHPASIHDASKQRMATVDPDFAGQDQTLAVAAFESPTDVPADTPPDVTSLNLHSANTTQLLQTPTMTGIAFASSPGAATQTPGLFPALQSPALHSNPDAPKSSDALASDSAVAETTQVTAAIQNTSTFTPLDSSGQRSAKTKASMPTAGQDQSQESQQTKRVEFDSPGRDYMRDFIMRAKPKRLSTTETGSPIAPPSKRQPLVAKSPNTESPQKAKRKADEDELAQDPTPLKKGAGRLSKRTRRHKEFESDADTDRLMDGTDTLAKLEVNDKTANRLAEGADGEQDAAEIEEAPVARRSSRLRSQKQPASAPKSSIPTAIKLGARSGAGRGAGVKRTQTDVSSQTRENTRKNKGNAEHPSEVLARQSSESDETEVAAADTSNKKKPSKKGTNVGWKEPLVAHKEEKTEKPKRGRTSKAKATIGNTGIAKPAASTKSSATATKQRSAKVAAKMGMSGNGTPARPARITRSSARNQQ</sequence>
<feature type="region of interest" description="Disordered" evidence="1">
    <location>
        <begin position="279"/>
        <end position="428"/>
    </location>
</feature>
<reference evidence="2" key="1">
    <citation type="submission" date="2021-11" db="EMBL/GenBank/DDBJ databases">
        <title>Purpureocillium_takamizusanense_genome.</title>
        <authorList>
            <person name="Nguyen N.-H."/>
        </authorList>
    </citation>
    <scope>NUCLEOTIDE SEQUENCE</scope>
    <source>
        <strain evidence="2">PT3</strain>
    </source>
</reference>
<feature type="region of interest" description="Disordered" evidence="1">
    <location>
        <begin position="463"/>
        <end position="567"/>
    </location>
</feature>
<feature type="compositionally biased region" description="Basic residues" evidence="1">
    <location>
        <begin position="915"/>
        <end position="926"/>
    </location>
</feature>
<feature type="compositionally biased region" description="Low complexity" evidence="1">
    <location>
        <begin position="779"/>
        <end position="791"/>
    </location>
</feature>
<feature type="compositionally biased region" description="Polar residues" evidence="1">
    <location>
        <begin position="986"/>
        <end position="998"/>
    </location>
</feature>
<gene>
    <name evidence="2" type="ORF">JDV02_002437</name>
</gene>
<evidence type="ECO:0000256" key="1">
    <source>
        <dbReference type="SAM" id="MobiDB-lite"/>
    </source>
</evidence>
<feature type="compositionally biased region" description="Basic and acidic residues" evidence="1">
    <location>
        <begin position="366"/>
        <end position="379"/>
    </location>
</feature>
<feature type="compositionally biased region" description="Low complexity" evidence="1">
    <location>
        <begin position="1109"/>
        <end position="1128"/>
    </location>
</feature>
<feature type="compositionally biased region" description="Basic and acidic residues" evidence="1">
    <location>
        <begin position="927"/>
        <end position="940"/>
    </location>
</feature>
<evidence type="ECO:0000313" key="2">
    <source>
        <dbReference type="EMBL" id="UNI15955.1"/>
    </source>
</evidence>
<feature type="compositionally biased region" description="Low complexity" evidence="1">
    <location>
        <begin position="322"/>
        <end position="332"/>
    </location>
</feature>
<feature type="compositionally biased region" description="Polar residues" evidence="1">
    <location>
        <begin position="804"/>
        <end position="819"/>
    </location>
</feature>
<protein>
    <submittedName>
        <fullName evidence="2">Uncharacterized protein</fullName>
    </submittedName>
</protein>
<feature type="compositionally biased region" description="Pro residues" evidence="1">
    <location>
        <begin position="387"/>
        <end position="396"/>
    </location>
</feature>
<evidence type="ECO:0000313" key="3">
    <source>
        <dbReference type="Proteomes" id="UP000829364"/>
    </source>
</evidence>
<feature type="compositionally biased region" description="Polar residues" evidence="1">
    <location>
        <begin position="399"/>
        <end position="413"/>
    </location>
</feature>
<feature type="compositionally biased region" description="Basic and acidic residues" evidence="1">
    <location>
        <begin position="839"/>
        <end position="858"/>
    </location>
</feature>
<feature type="region of interest" description="Disordered" evidence="1">
    <location>
        <begin position="753"/>
        <end position="791"/>
    </location>
</feature>
<feature type="compositionally biased region" description="Acidic residues" evidence="1">
    <location>
        <begin position="962"/>
        <end position="973"/>
    </location>
</feature>
<dbReference type="KEGG" id="ptkz:JDV02_002437"/>
<dbReference type="Proteomes" id="UP000829364">
    <property type="component" value="Chromosome 2"/>
</dbReference>
<dbReference type="EMBL" id="CP086355">
    <property type="protein sequence ID" value="UNI15955.1"/>
    <property type="molecule type" value="Genomic_DNA"/>
</dbReference>
<organism evidence="2 3">
    <name type="scientific">Purpureocillium takamizusanense</name>
    <dbReference type="NCBI Taxonomy" id="2060973"/>
    <lineage>
        <taxon>Eukaryota</taxon>
        <taxon>Fungi</taxon>
        <taxon>Dikarya</taxon>
        <taxon>Ascomycota</taxon>
        <taxon>Pezizomycotina</taxon>
        <taxon>Sordariomycetes</taxon>
        <taxon>Hypocreomycetidae</taxon>
        <taxon>Hypocreales</taxon>
        <taxon>Ophiocordycipitaceae</taxon>
        <taxon>Purpureocillium</taxon>
    </lineage>
</organism>
<proteinExistence type="predicted"/>
<feature type="compositionally biased region" description="Basic and acidic residues" evidence="1">
    <location>
        <begin position="1028"/>
        <end position="1041"/>
    </location>
</feature>
<feature type="compositionally biased region" description="Polar residues" evidence="1">
    <location>
        <begin position="504"/>
        <end position="513"/>
    </location>
</feature>
<dbReference type="OrthoDB" id="4924986at2759"/>